<dbReference type="Gene3D" id="3.40.50.1820">
    <property type="entry name" value="alpha/beta hydrolase"/>
    <property type="match status" value="1"/>
</dbReference>
<dbReference type="Pfam" id="PF12146">
    <property type="entry name" value="Hydrolase_4"/>
    <property type="match status" value="2"/>
</dbReference>
<feature type="region of interest" description="Disordered" evidence="1">
    <location>
        <begin position="1"/>
        <end position="51"/>
    </location>
</feature>
<feature type="compositionally biased region" description="Polar residues" evidence="1">
    <location>
        <begin position="37"/>
        <end position="51"/>
    </location>
</feature>
<dbReference type="SUPFAM" id="SSF53474">
    <property type="entry name" value="alpha/beta-Hydrolases"/>
    <property type="match status" value="1"/>
</dbReference>
<feature type="domain" description="Serine aminopeptidase S33" evidence="2">
    <location>
        <begin position="242"/>
        <end position="364"/>
    </location>
</feature>
<evidence type="ECO:0000313" key="3">
    <source>
        <dbReference type="EMBL" id="CAE4598230.1"/>
    </source>
</evidence>
<sequence length="577" mass="63462">MTQNSRINPRDVLNEGNRLPPRRRRRIRELGERNLKSETSTINTSQSSGLSLMSQRSQSILRRYQIAMKQETVVTRGIKCVCHVCYPPADAMPRGVVVIFHGLNAHGRFPTIDHLAKLVASQSHCIAYCLDFPGHGLSPGLRGHVTSAADMVTDGMAVTLYAKKKNPRLPLFLAGQSLGGGVAALVAREFYVAGRDSARSLCEEKETCCFDKARSLMLLNCSQSSLKSNSEPRPSRFFPKNVVAGLLLLAPMVSIAVPKWQKGVLKSIASVAPRAALFPPAENASEAQFNDPVVRAQIENDDLSYRGNLRASSALACLQLTKRVGAAIQEMTQSTPTHYAGKNMPLLCVIGQNDMVVDNDALVELLMPGFIDGKEFDDSQLPLDVALREYDAKHGLLCEKEPVRGWIENDIVTWLGYRTLAADQRVEPDAQNQQSRIPANRPMQRKSQSATDSPNEEEKENRNDFDGHDATLECLMAMMERQTMNQPPTPAAPTMPMPSGSQIGMTKRSTQPERCIHKSVDVTPKASAGTCSSCSQRAMLLQSKPPSVRSVSDYSSSSSVMEVHVDDYDVYLRPSVH</sequence>
<feature type="domain" description="Serine aminopeptidase S33" evidence="2">
    <location>
        <begin position="93"/>
        <end position="188"/>
    </location>
</feature>
<evidence type="ECO:0000259" key="2">
    <source>
        <dbReference type="Pfam" id="PF12146"/>
    </source>
</evidence>
<organism evidence="3">
    <name type="scientific">Ditylum brightwellii</name>
    <dbReference type="NCBI Taxonomy" id="49249"/>
    <lineage>
        <taxon>Eukaryota</taxon>
        <taxon>Sar</taxon>
        <taxon>Stramenopiles</taxon>
        <taxon>Ochrophyta</taxon>
        <taxon>Bacillariophyta</taxon>
        <taxon>Mediophyceae</taxon>
        <taxon>Lithodesmiophycidae</taxon>
        <taxon>Lithodesmiales</taxon>
        <taxon>Lithodesmiaceae</taxon>
        <taxon>Ditylum</taxon>
    </lineage>
</organism>
<gene>
    <name evidence="3" type="ORF">DBRI00130_LOCUS10176</name>
</gene>
<accession>A0A7S4R0K6</accession>
<dbReference type="AlphaFoldDB" id="A0A7S4R0K6"/>
<feature type="region of interest" description="Disordered" evidence="1">
    <location>
        <begin position="426"/>
        <end position="467"/>
    </location>
</feature>
<evidence type="ECO:0000256" key="1">
    <source>
        <dbReference type="SAM" id="MobiDB-lite"/>
    </source>
</evidence>
<name>A0A7S4R0K6_9STRA</name>
<reference evidence="3" key="1">
    <citation type="submission" date="2021-01" db="EMBL/GenBank/DDBJ databases">
        <authorList>
            <person name="Corre E."/>
            <person name="Pelletier E."/>
            <person name="Niang G."/>
            <person name="Scheremetjew M."/>
            <person name="Finn R."/>
            <person name="Kale V."/>
            <person name="Holt S."/>
            <person name="Cochrane G."/>
            <person name="Meng A."/>
            <person name="Brown T."/>
            <person name="Cohen L."/>
        </authorList>
    </citation>
    <scope>NUCLEOTIDE SEQUENCE</scope>
    <source>
        <strain evidence="3">GSO104</strain>
    </source>
</reference>
<dbReference type="PANTHER" id="PTHR11614">
    <property type="entry name" value="PHOSPHOLIPASE-RELATED"/>
    <property type="match status" value="1"/>
</dbReference>
<dbReference type="InterPro" id="IPR029058">
    <property type="entry name" value="AB_hydrolase_fold"/>
</dbReference>
<protein>
    <recommendedName>
        <fullName evidence="2">Serine aminopeptidase S33 domain-containing protein</fullName>
    </recommendedName>
</protein>
<dbReference type="InterPro" id="IPR051044">
    <property type="entry name" value="MAG_DAG_Lipase"/>
</dbReference>
<proteinExistence type="predicted"/>
<dbReference type="InterPro" id="IPR022742">
    <property type="entry name" value="Hydrolase_4"/>
</dbReference>
<dbReference type="EMBL" id="HBNS01012604">
    <property type="protein sequence ID" value="CAE4598230.1"/>
    <property type="molecule type" value="Transcribed_RNA"/>
</dbReference>